<sequence length="307" mass="33449">MKIIVCLWLVLGALSAAGEVFFTKVGQRAILQCGAISFKNSLEWWQGAERIVFVDKKGFPRHGNAAVHSRSKIRGDTDLDISVVKKEDAGKFTCSADGNTQVHTLLVGSVWVSPSAELEVGSNATLQCEVAGGDLDSLQWVGVNKSSHKWSATVNFENVALTDAGTWKCEFSYGGKPFSTQLEIKVTEPATKTTSAPTQSSKVNGKKTNSTTCAQPGCAGSGVAHWWMWVAIGAGCLVVVLLMVSVIVLYKRIRRRKRNLHLMKNGRQAQRPRQYCQCNHQTAAAKPQQGRQKGRPSALPLQPLLEE</sequence>
<dbReference type="InterPro" id="IPR007110">
    <property type="entry name" value="Ig-like_dom"/>
</dbReference>
<evidence type="ECO:0000256" key="4">
    <source>
        <dbReference type="SAM" id="SignalP"/>
    </source>
</evidence>
<keyword evidence="3" id="KW-1133">Transmembrane helix</keyword>
<keyword evidence="3" id="KW-0812">Transmembrane</keyword>
<dbReference type="SMART" id="SM00409">
    <property type="entry name" value="IG"/>
    <property type="match status" value="2"/>
</dbReference>
<evidence type="ECO:0000256" key="3">
    <source>
        <dbReference type="SAM" id="Phobius"/>
    </source>
</evidence>
<proteinExistence type="predicted"/>
<feature type="compositionally biased region" description="Polar residues" evidence="2">
    <location>
        <begin position="190"/>
        <end position="211"/>
    </location>
</feature>
<dbReference type="InterPro" id="IPR013783">
    <property type="entry name" value="Ig-like_fold"/>
</dbReference>
<dbReference type="Proteomes" id="UP001279410">
    <property type="component" value="Unassembled WGS sequence"/>
</dbReference>
<dbReference type="PANTHER" id="PTHR11422:SF6">
    <property type="entry name" value="HEMICENTIN-1 ISOFORM X1"/>
    <property type="match status" value="1"/>
</dbReference>
<feature type="chain" id="PRO_5042116762" description="Ig-like domain-containing protein" evidence="4">
    <location>
        <begin position="19"/>
        <end position="307"/>
    </location>
</feature>
<protein>
    <recommendedName>
        <fullName evidence="5">Ig-like domain-containing protein</fullName>
    </recommendedName>
</protein>
<gene>
    <name evidence="6" type="ORF">AKAME5_001539600</name>
</gene>
<keyword evidence="3" id="KW-0472">Membrane</keyword>
<dbReference type="PANTHER" id="PTHR11422">
    <property type="entry name" value="T-CELL SURFACE GLYCOPROTEIN CD4"/>
    <property type="match status" value="1"/>
</dbReference>
<reference evidence="6" key="1">
    <citation type="submission" date="2022-08" db="EMBL/GenBank/DDBJ databases">
        <title>Genome sequencing of akame (Lates japonicus).</title>
        <authorList>
            <person name="Hashiguchi Y."/>
            <person name="Takahashi H."/>
        </authorList>
    </citation>
    <scope>NUCLEOTIDE SEQUENCE</scope>
    <source>
        <strain evidence="6">Kochi</strain>
    </source>
</reference>
<dbReference type="InterPro" id="IPR036179">
    <property type="entry name" value="Ig-like_dom_sf"/>
</dbReference>
<feature type="domain" description="Ig-like" evidence="5">
    <location>
        <begin position="26"/>
        <end position="96"/>
    </location>
</feature>
<keyword evidence="1" id="KW-0393">Immunoglobulin domain</keyword>
<comment type="caution">
    <text evidence="6">The sequence shown here is derived from an EMBL/GenBank/DDBJ whole genome shotgun (WGS) entry which is preliminary data.</text>
</comment>
<dbReference type="InterPro" id="IPR003598">
    <property type="entry name" value="Ig_sub2"/>
</dbReference>
<keyword evidence="7" id="KW-1185">Reference proteome</keyword>
<accession>A0AAD3RDC4</accession>
<evidence type="ECO:0000313" key="7">
    <source>
        <dbReference type="Proteomes" id="UP001279410"/>
    </source>
</evidence>
<evidence type="ECO:0000256" key="1">
    <source>
        <dbReference type="ARBA" id="ARBA00023319"/>
    </source>
</evidence>
<dbReference type="InterPro" id="IPR003599">
    <property type="entry name" value="Ig_sub"/>
</dbReference>
<dbReference type="PROSITE" id="PS50835">
    <property type="entry name" value="IG_LIKE"/>
    <property type="match status" value="2"/>
</dbReference>
<feature type="signal peptide" evidence="4">
    <location>
        <begin position="1"/>
        <end position="18"/>
    </location>
</feature>
<dbReference type="AlphaFoldDB" id="A0AAD3RDC4"/>
<dbReference type="SUPFAM" id="SSF48726">
    <property type="entry name" value="Immunoglobulin"/>
    <property type="match status" value="2"/>
</dbReference>
<dbReference type="EMBL" id="BRZM01000063">
    <property type="protein sequence ID" value="GLD63810.1"/>
    <property type="molecule type" value="Genomic_DNA"/>
</dbReference>
<feature type="transmembrane region" description="Helical" evidence="3">
    <location>
        <begin position="226"/>
        <end position="250"/>
    </location>
</feature>
<dbReference type="InterPro" id="IPR013151">
    <property type="entry name" value="Immunoglobulin_dom"/>
</dbReference>
<organism evidence="6 7">
    <name type="scientific">Lates japonicus</name>
    <name type="common">Japanese lates</name>
    <dbReference type="NCBI Taxonomy" id="270547"/>
    <lineage>
        <taxon>Eukaryota</taxon>
        <taxon>Metazoa</taxon>
        <taxon>Chordata</taxon>
        <taxon>Craniata</taxon>
        <taxon>Vertebrata</taxon>
        <taxon>Euteleostomi</taxon>
        <taxon>Actinopterygii</taxon>
        <taxon>Neopterygii</taxon>
        <taxon>Teleostei</taxon>
        <taxon>Neoteleostei</taxon>
        <taxon>Acanthomorphata</taxon>
        <taxon>Carangaria</taxon>
        <taxon>Carangaria incertae sedis</taxon>
        <taxon>Centropomidae</taxon>
        <taxon>Lates</taxon>
    </lineage>
</organism>
<evidence type="ECO:0000313" key="6">
    <source>
        <dbReference type="EMBL" id="GLD63810.1"/>
    </source>
</evidence>
<dbReference type="Pfam" id="PF00047">
    <property type="entry name" value="ig"/>
    <property type="match status" value="2"/>
</dbReference>
<feature type="region of interest" description="Disordered" evidence="2">
    <location>
        <begin position="189"/>
        <end position="211"/>
    </location>
</feature>
<keyword evidence="4" id="KW-0732">Signal</keyword>
<evidence type="ECO:0000259" key="5">
    <source>
        <dbReference type="PROSITE" id="PS50835"/>
    </source>
</evidence>
<feature type="region of interest" description="Disordered" evidence="2">
    <location>
        <begin position="271"/>
        <end position="307"/>
    </location>
</feature>
<evidence type="ECO:0000256" key="2">
    <source>
        <dbReference type="SAM" id="MobiDB-lite"/>
    </source>
</evidence>
<name>A0AAD3RDC4_LATJO</name>
<dbReference type="Gene3D" id="1.20.5.900">
    <property type="entry name" value="transmembrane domain of human cd4"/>
    <property type="match status" value="1"/>
</dbReference>
<dbReference type="SMART" id="SM00408">
    <property type="entry name" value="IGc2"/>
    <property type="match status" value="2"/>
</dbReference>
<dbReference type="Gene3D" id="2.60.40.10">
    <property type="entry name" value="Immunoglobulins"/>
    <property type="match status" value="2"/>
</dbReference>
<feature type="domain" description="Ig-like" evidence="5">
    <location>
        <begin position="100"/>
        <end position="185"/>
    </location>
</feature>